<protein>
    <recommendedName>
        <fullName evidence="6">Mid2 domain-containing protein</fullName>
    </recommendedName>
</protein>
<dbReference type="Proteomes" id="UP000226192">
    <property type="component" value="Unassembled WGS sequence"/>
</dbReference>
<keyword evidence="3" id="KW-0732">Signal</keyword>
<name>A0A2C5X8W1_9HYPO</name>
<sequence>MPRRPACRLAPGLGGLVALIAAAGSVVSATPLPLDHDHDGSLDGRDCSTYCGASGQYCCAPGEACTTLSGNLATCVAGGYYGLYTTTWTETRTYTSTVMTHWLPPPEPTAGVDCVPADAQQQACGPICCAGWQTCAFRGQCSLRPGYLEPSTIVVTSDGAVTTRYSAPYRVTGTTTLTGTGLPPTTAESAPAHATHTPDGDAIGPDGSTDGGGLSPGAIAGIVIGTLAGVALLLLICFCCIARGLWHALEALIFGRKRRDSHDRNRSRVQVDETYIHRGRAPSNISKDRHSGWVGSRPGPASSRRHHLRQKKNKSEGNWWLALVGAISTLLIMLNLKKDKRPPPKKAPPPSSRYSDSYYYDYTDSRTSPTGSASSDNFTQQSRQSRHSRPRSQYPPSRSSRRP</sequence>
<evidence type="ECO:0000256" key="1">
    <source>
        <dbReference type="SAM" id="MobiDB-lite"/>
    </source>
</evidence>
<dbReference type="EMBL" id="NJET01000089">
    <property type="protein sequence ID" value="PHH61869.1"/>
    <property type="molecule type" value="Genomic_DNA"/>
</dbReference>
<evidence type="ECO:0000256" key="2">
    <source>
        <dbReference type="SAM" id="Phobius"/>
    </source>
</evidence>
<evidence type="ECO:0008006" key="6">
    <source>
        <dbReference type="Google" id="ProtNLM"/>
    </source>
</evidence>
<proteinExistence type="predicted"/>
<keyword evidence="2" id="KW-0472">Membrane</keyword>
<evidence type="ECO:0000256" key="3">
    <source>
        <dbReference type="SAM" id="SignalP"/>
    </source>
</evidence>
<feature type="transmembrane region" description="Helical" evidence="2">
    <location>
        <begin position="319"/>
        <end position="336"/>
    </location>
</feature>
<dbReference type="AlphaFoldDB" id="A0A2C5X8W1"/>
<feature type="compositionally biased region" description="Low complexity" evidence="1">
    <location>
        <begin position="176"/>
        <end position="186"/>
    </location>
</feature>
<keyword evidence="2" id="KW-1133">Transmembrane helix</keyword>
<dbReference type="STRING" id="1399860.A0A2C5X8W1"/>
<organism evidence="4 5">
    <name type="scientific">Ophiocordyceps australis</name>
    <dbReference type="NCBI Taxonomy" id="1399860"/>
    <lineage>
        <taxon>Eukaryota</taxon>
        <taxon>Fungi</taxon>
        <taxon>Dikarya</taxon>
        <taxon>Ascomycota</taxon>
        <taxon>Pezizomycotina</taxon>
        <taxon>Sordariomycetes</taxon>
        <taxon>Hypocreomycetidae</taxon>
        <taxon>Hypocreales</taxon>
        <taxon>Ophiocordycipitaceae</taxon>
        <taxon>Ophiocordyceps</taxon>
    </lineage>
</organism>
<feature type="transmembrane region" description="Helical" evidence="2">
    <location>
        <begin position="218"/>
        <end position="249"/>
    </location>
</feature>
<gene>
    <name evidence="4" type="ORF">CDD81_7797</name>
</gene>
<keyword evidence="5" id="KW-1185">Reference proteome</keyword>
<feature type="chain" id="PRO_5012451527" description="Mid2 domain-containing protein" evidence="3">
    <location>
        <begin position="30"/>
        <end position="403"/>
    </location>
</feature>
<feature type="region of interest" description="Disordered" evidence="1">
    <location>
        <begin position="278"/>
        <end position="311"/>
    </location>
</feature>
<evidence type="ECO:0000313" key="4">
    <source>
        <dbReference type="EMBL" id="PHH61869.1"/>
    </source>
</evidence>
<dbReference type="OrthoDB" id="5425848at2759"/>
<feature type="compositionally biased region" description="Low complexity" evidence="1">
    <location>
        <begin position="391"/>
        <end position="403"/>
    </location>
</feature>
<feature type="compositionally biased region" description="Low complexity" evidence="1">
    <location>
        <begin position="352"/>
        <end position="370"/>
    </location>
</feature>
<keyword evidence="2" id="KW-0812">Transmembrane</keyword>
<feature type="signal peptide" evidence="3">
    <location>
        <begin position="1"/>
        <end position="29"/>
    </location>
</feature>
<feature type="region of interest" description="Disordered" evidence="1">
    <location>
        <begin position="339"/>
        <end position="403"/>
    </location>
</feature>
<dbReference type="PANTHER" id="PTHR16861">
    <property type="entry name" value="GLYCOPROTEIN 38"/>
    <property type="match status" value="1"/>
</dbReference>
<feature type="region of interest" description="Disordered" evidence="1">
    <location>
        <begin position="176"/>
        <end position="210"/>
    </location>
</feature>
<reference evidence="4 5" key="1">
    <citation type="submission" date="2017-06" db="EMBL/GenBank/DDBJ databases">
        <title>Ant-infecting Ophiocordyceps genomes reveal a high diversity of potential behavioral manipulation genes and a possible major role for enterotoxins.</title>
        <authorList>
            <person name="De Bekker C."/>
            <person name="Evans H.C."/>
            <person name="Brachmann A."/>
            <person name="Hughes D.P."/>
        </authorList>
    </citation>
    <scope>NUCLEOTIDE SEQUENCE [LARGE SCALE GENOMIC DNA]</scope>
    <source>
        <strain evidence="4 5">Map64</strain>
    </source>
</reference>
<dbReference type="PANTHER" id="PTHR16861:SF10">
    <property type="entry name" value="MID2 DOMAIN-CONTAINING PROTEIN"/>
    <property type="match status" value="1"/>
</dbReference>
<comment type="caution">
    <text evidence="4">The sequence shown here is derived from an EMBL/GenBank/DDBJ whole genome shotgun (WGS) entry which is preliminary data.</text>
</comment>
<accession>A0A2C5X8W1</accession>
<evidence type="ECO:0000313" key="5">
    <source>
        <dbReference type="Proteomes" id="UP000226192"/>
    </source>
</evidence>